<proteinExistence type="predicted"/>
<reference evidence="2 3" key="1">
    <citation type="submission" date="2022-11" db="EMBL/GenBank/DDBJ databases">
        <title>Anaerobic phenanthrene biodegradation by a DNRA strain PheN6.</title>
        <authorList>
            <person name="Zhang Z."/>
        </authorList>
    </citation>
    <scope>NUCLEOTIDE SEQUENCE [LARGE SCALE GENOMIC DNA]</scope>
    <source>
        <strain evidence="2 3">PheN6</strain>
    </source>
</reference>
<keyword evidence="1" id="KW-0472">Membrane</keyword>
<feature type="transmembrane region" description="Helical" evidence="1">
    <location>
        <begin position="159"/>
        <end position="180"/>
    </location>
</feature>
<gene>
    <name evidence="2" type="ORF">OO014_17440</name>
</gene>
<keyword evidence="1" id="KW-0812">Transmembrane</keyword>
<protein>
    <recommendedName>
        <fullName evidence="4">Integral membrane protein</fullName>
    </recommendedName>
</protein>
<accession>A0ABT5GLB4</accession>
<feature type="transmembrane region" description="Helical" evidence="1">
    <location>
        <begin position="186"/>
        <end position="205"/>
    </location>
</feature>
<evidence type="ECO:0008006" key="4">
    <source>
        <dbReference type="Google" id="ProtNLM"/>
    </source>
</evidence>
<evidence type="ECO:0000313" key="2">
    <source>
        <dbReference type="EMBL" id="MDC5699038.1"/>
    </source>
</evidence>
<sequence length="272" mass="26958">MTAFPTRGSAPLDVVARHEAAALAALEAATGGAPLCRVDGTQQTVKASEGAAAALSDVRRALRGRSAVGAEDDPAAVIDAVRSQWQGITGPLAARPGSDEYISGGLAALAALERDLGPSGVELPAPGVASMLAGGPVLGGVGAPSTTAESLRWPTRRRVAAGVILVGLIVLIGVTVGWPLTDAPLWTVLTAGAAVLSSLALALFVPRPGEGWRPDLGCAPCAVAGLALAVAGPWLAIETAHDGARAALALVLAGAALGRRLTEPPVCGAPAR</sequence>
<organism evidence="2 3">
    <name type="scientific">Intrasporangium calvum</name>
    <dbReference type="NCBI Taxonomy" id="53358"/>
    <lineage>
        <taxon>Bacteria</taxon>
        <taxon>Bacillati</taxon>
        <taxon>Actinomycetota</taxon>
        <taxon>Actinomycetes</taxon>
        <taxon>Micrococcales</taxon>
        <taxon>Intrasporangiaceae</taxon>
        <taxon>Intrasporangium</taxon>
    </lineage>
</organism>
<evidence type="ECO:0000313" key="3">
    <source>
        <dbReference type="Proteomes" id="UP001150259"/>
    </source>
</evidence>
<keyword evidence="1" id="KW-1133">Transmembrane helix</keyword>
<evidence type="ECO:0000256" key="1">
    <source>
        <dbReference type="SAM" id="Phobius"/>
    </source>
</evidence>
<keyword evidence="3" id="KW-1185">Reference proteome</keyword>
<dbReference type="EMBL" id="JAPFQL010000103">
    <property type="protein sequence ID" value="MDC5699038.1"/>
    <property type="molecule type" value="Genomic_DNA"/>
</dbReference>
<comment type="caution">
    <text evidence="2">The sequence shown here is derived from an EMBL/GenBank/DDBJ whole genome shotgun (WGS) entry which is preliminary data.</text>
</comment>
<dbReference type="Proteomes" id="UP001150259">
    <property type="component" value="Unassembled WGS sequence"/>
</dbReference>
<dbReference type="RefSeq" id="WP_272463596.1">
    <property type="nucleotide sequence ID" value="NZ_JAPFQL010000103.1"/>
</dbReference>
<name>A0ABT5GLB4_9MICO</name>